<dbReference type="EMBL" id="QASO01000049">
    <property type="protein sequence ID" value="PTU79296.1"/>
    <property type="molecule type" value="Genomic_DNA"/>
</dbReference>
<dbReference type="InterPro" id="IPR011836">
    <property type="entry name" value="YhdP"/>
</dbReference>
<keyword evidence="3" id="KW-1185">Reference proteome</keyword>
<dbReference type="AlphaFoldDB" id="A0A2T5PNN7"/>
<dbReference type="PANTHER" id="PTHR38690:SF1">
    <property type="entry name" value="PROTEASE"/>
    <property type="match status" value="1"/>
</dbReference>
<dbReference type="NCBIfam" id="TIGR02099">
    <property type="entry name" value="YhdP family protein"/>
    <property type="match status" value="1"/>
</dbReference>
<comment type="caution">
    <text evidence="2">The sequence shown here is derived from an EMBL/GenBank/DDBJ whole genome shotgun (WGS) entry which is preliminary data.</text>
</comment>
<evidence type="ECO:0000313" key="2">
    <source>
        <dbReference type="EMBL" id="PTU79296.1"/>
    </source>
</evidence>
<evidence type="ECO:0000313" key="3">
    <source>
        <dbReference type="Proteomes" id="UP000244052"/>
    </source>
</evidence>
<feature type="domain" description="YhdP central" evidence="1">
    <location>
        <begin position="1"/>
        <end position="1263"/>
    </location>
</feature>
<name>A0A2T5PNN7_ECTOL</name>
<accession>A0A2T5PNN7</accession>
<dbReference type="InterPro" id="IPR025263">
    <property type="entry name" value="YhdP_central"/>
</dbReference>
<sequence>MNALARLFAALLRWGLGLCAAVLVLAALYVSLGRELVPLVAEYRLELEDRVTAQLGVPVRIGRLEGRWQGFAPVLEAHDVRLGSEEEGLSLERVRLVPDVGGSLLARQPRIAHLQFEGLQLNVQQNADGGWRVQGMPQRSGPELDVEQLLEQLQIVHRISLLDSRVVLQPLDQAPLLLSYVSLSLRYGNNSQRLDGRLLLPDGQPVALRLRTRMQPKTWREAQSELYLSLPQSDWAAWLPKSLLGDWQLQRLQAGGELWLEGRGLVLDRGALRLHAPELAGGQAKHEAVTLKDLAFNAFFTQDKQGVRAQIDSLALTHGEQRIGELHLNLNQKDVGEVDERWALSADRLDLAAWAPLVQALVPMPDAARDVLVALAPVGAVNNLLLDYYPQREGAERLQFAANLDRVGIQAYHGAPAAENVSGSASGNMFQGELRLNSENFALHLDQLFPKPWRYRHAQARLSWDWNETGLTLYSPYMRVDGEEGQVAGDMLIRLLRDPEAEDYMDLRVGMRDGDAAYTEKYLPSRAPGMSAELDQWLKTAIRAGHVEEGYFQYQGSLNKGARLGARSLSLFFKVKDAELAFQPGWPSLREGVGEVLIEDDAVRVRLQSGRLQESTVSNVVANIPLLHDGKPPRLQLDGEVQGSLSDAIKLMHEAPLGTAEIFDGWQGEGPLAGRLQLDIPLQKGVPPVVVVDFATEGARLKLTNPDLQLSNLQGAFRFNSAAGLSAPDVRAEVFGRPVRGKISAEGARGKALTRFDLRGQVQVETLSQWLGGPQKLPVSGVLPYRLRLTLDGDDSQLRVDSNLRGVAVELPAPFGKTAQQTRDTSWRMTLAGRERRYWAEYGDLASLNLAAPPGALAEGRGELVLGGAPAGLPPGQGLRVRGRLDELDLDAWKQLGSNHPVRLDADSQRLLRSARLDVGRFRGFGQEIEQLTLGLAREGQAWALQIDSELAAGRVLLADRADTPIAIDLQYVRLPAPDAEAAKVVDAPDPLADFDPGTLPAMDIRIQRVQRGDKVLGAWSLKVRPEAQGVRFDELDLDLQGLKIGGSGGWRGTPGNTQSWYKGRLQGKDLGDILQAWDYAPSVTSESFRVDADATWPGSPAWFSLRRFSGNLDPSLRKGQFVEVQGSAQALRVFGLLNFNSIGRRLRLDFSDLLGKGLSYDRVKGNLQATNGLFVTREPITLAGPSSYLELNGNLDMRDERIDAKLLVTLPVTNNLPLAALIVGAPAIGGALFVADKLLGDKVARFASVQYDVKGPLQDPQISFDKPFEKPQ</sequence>
<evidence type="ECO:0000259" key="1">
    <source>
        <dbReference type="Pfam" id="PF13116"/>
    </source>
</evidence>
<dbReference type="Pfam" id="PF13116">
    <property type="entry name" value="YhdP"/>
    <property type="match status" value="1"/>
</dbReference>
<organism evidence="2 3">
    <name type="scientific">Ectopseudomonas oleovorans</name>
    <name type="common">Pseudomonas oleovorans</name>
    <dbReference type="NCBI Taxonomy" id="301"/>
    <lineage>
        <taxon>Bacteria</taxon>
        <taxon>Pseudomonadati</taxon>
        <taxon>Pseudomonadota</taxon>
        <taxon>Gammaproteobacteria</taxon>
        <taxon>Pseudomonadales</taxon>
        <taxon>Pseudomonadaceae</taxon>
        <taxon>Ectopseudomonas</taxon>
    </lineage>
</organism>
<dbReference type="Proteomes" id="UP000244052">
    <property type="component" value="Unassembled WGS sequence"/>
</dbReference>
<dbReference type="PANTHER" id="PTHR38690">
    <property type="entry name" value="PROTEASE-RELATED"/>
    <property type="match status" value="1"/>
</dbReference>
<protein>
    <submittedName>
        <fullName evidence="2">TIGR02099 family protein</fullName>
    </submittedName>
</protein>
<proteinExistence type="predicted"/>
<dbReference type="RefSeq" id="WP_108233519.1">
    <property type="nucleotide sequence ID" value="NZ_QASO01000049.1"/>
</dbReference>
<gene>
    <name evidence="2" type="ORF">DBO86_09230</name>
</gene>
<reference evidence="2 3" key="1">
    <citation type="submission" date="2018-04" db="EMBL/GenBank/DDBJ databases">
        <title>Pseudomonas sp. nov., isolated from mangrove soil.</title>
        <authorList>
            <person name="Chen C."/>
        </authorList>
    </citation>
    <scope>NUCLEOTIDE SEQUENCE [LARGE SCALE GENOMIC DNA]</scope>
    <source>
        <strain evidence="2 3">JCM 14246</strain>
    </source>
</reference>